<evidence type="ECO:0000313" key="1">
    <source>
        <dbReference type="EMBL" id="KAK8898277.1"/>
    </source>
</evidence>
<dbReference type="Proteomes" id="UP001470230">
    <property type="component" value="Unassembled WGS sequence"/>
</dbReference>
<evidence type="ECO:0000313" key="2">
    <source>
        <dbReference type="Proteomes" id="UP001470230"/>
    </source>
</evidence>
<accession>A0ABR2L680</accession>
<sequence length="61" mass="6982">MSNSVTTSGNYATFDYGETPIQITNLKSGMQKEAIQLAKVKKIEKINLQFKKVWAVIHYEF</sequence>
<name>A0ABR2L680_9EUKA</name>
<dbReference type="EMBL" id="JAPFFF010000001">
    <property type="protein sequence ID" value="KAK8898277.1"/>
    <property type="molecule type" value="Genomic_DNA"/>
</dbReference>
<comment type="caution">
    <text evidence="1">The sequence shown here is derived from an EMBL/GenBank/DDBJ whole genome shotgun (WGS) entry which is preliminary data.</text>
</comment>
<gene>
    <name evidence="1" type="ORF">M9Y10_000556</name>
</gene>
<keyword evidence="2" id="KW-1185">Reference proteome</keyword>
<reference evidence="1 2" key="1">
    <citation type="submission" date="2024-04" db="EMBL/GenBank/DDBJ databases">
        <title>Tritrichomonas musculus Genome.</title>
        <authorList>
            <person name="Alves-Ferreira E."/>
            <person name="Grigg M."/>
            <person name="Lorenzi H."/>
            <person name="Galac M."/>
        </authorList>
    </citation>
    <scope>NUCLEOTIDE SEQUENCE [LARGE SCALE GENOMIC DNA]</scope>
    <source>
        <strain evidence="1 2">EAF2021</strain>
    </source>
</reference>
<organism evidence="1 2">
    <name type="scientific">Tritrichomonas musculus</name>
    <dbReference type="NCBI Taxonomy" id="1915356"/>
    <lineage>
        <taxon>Eukaryota</taxon>
        <taxon>Metamonada</taxon>
        <taxon>Parabasalia</taxon>
        <taxon>Tritrichomonadida</taxon>
        <taxon>Tritrichomonadidae</taxon>
        <taxon>Tritrichomonas</taxon>
    </lineage>
</organism>
<proteinExistence type="predicted"/>
<protein>
    <submittedName>
        <fullName evidence="1">Uncharacterized protein</fullName>
    </submittedName>
</protein>